<dbReference type="PROSITE" id="PS00478">
    <property type="entry name" value="LIM_DOMAIN_1"/>
    <property type="match status" value="2"/>
</dbReference>
<feature type="compositionally biased region" description="Low complexity" evidence="8">
    <location>
        <begin position="212"/>
        <end position="221"/>
    </location>
</feature>
<dbReference type="OrthoDB" id="8062037at2759"/>
<dbReference type="FunFam" id="2.10.110.10:FF:000001">
    <property type="entry name" value="Cysteine and glycine-rich protein 1"/>
    <property type="match status" value="1"/>
</dbReference>
<dbReference type="GO" id="GO:0030036">
    <property type="term" value="P:actin cytoskeleton organization"/>
    <property type="evidence" value="ECO:0007669"/>
    <property type="project" value="TreeGrafter"/>
</dbReference>
<dbReference type="PANTHER" id="PTHR24215:SF35">
    <property type="entry name" value="MUSCLE LIM PROTEIN MLP84B"/>
    <property type="match status" value="1"/>
</dbReference>
<feature type="domain" description="LIM zinc-binding" evidence="9">
    <location>
        <begin position="26"/>
        <end position="87"/>
    </location>
</feature>
<evidence type="ECO:0000256" key="7">
    <source>
        <dbReference type="PROSITE-ProRule" id="PRU00125"/>
    </source>
</evidence>
<evidence type="ECO:0000256" key="6">
    <source>
        <dbReference type="ARBA" id="ARBA00023242"/>
    </source>
</evidence>
<evidence type="ECO:0000256" key="1">
    <source>
        <dbReference type="ARBA" id="ARBA00004123"/>
    </source>
</evidence>
<dbReference type="GO" id="GO:0046872">
    <property type="term" value="F:metal ion binding"/>
    <property type="evidence" value="ECO:0007669"/>
    <property type="project" value="UniProtKB-KW"/>
</dbReference>
<evidence type="ECO:0000256" key="5">
    <source>
        <dbReference type="ARBA" id="ARBA00023038"/>
    </source>
</evidence>
<organism evidence="10 11">
    <name type="scientific">Puccinia sorghi</name>
    <dbReference type="NCBI Taxonomy" id="27349"/>
    <lineage>
        <taxon>Eukaryota</taxon>
        <taxon>Fungi</taxon>
        <taxon>Dikarya</taxon>
        <taxon>Basidiomycota</taxon>
        <taxon>Pucciniomycotina</taxon>
        <taxon>Pucciniomycetes</taxon>
        <taxon>Pucciniales</taxon>
        <taxon>Pucciniaceae</taxon>
        <taxon>Puccinia</taxon>
    </lineage>
</organism>
<reference evidence="10 11" key="1">
    <citation type="submission" date="2015-08" db="EMBL/GenBank/DDBJ databases">
        <title>Next Generation Sequencing and Analysis of the Genome of Puccinia sorghi L Schw, the Causal Agent of Maize Common Rust.</title>
        <authorList>
            <person name="Rochi L."/>
            <person name="Burguener G."/>
            <person name="Darino M."/>
            <person name="Turjanski A."/>
            <person name="Kreff E."/>
            <person name="Dieguez M.J."/>
            <person name="Sacco F."/>
        </authorList>
    </citation>
    <scope>NUCLEOTIDE SEQUENCE [LARGE SCALE GENOMIC DNA]</scope>
    <source>
        <strain evidence="10 11">RO10H11247</strain>
    </source>
</reference>
<dbReference type="GO" id="GO:0030695">
    <property type="term" value="F:GTPase regulator activity"/>
    <property type="evidence" value="ECO:0007669"/>
    <property type="project" value="UniProtKB-ARBA"/>
</dbReference>
<keyword evidence="4 7" id="KW-0862">Zinc</keyword>
<dbReference type="InterPro" id="IPR001781">
    <property type="entry name" value="Znf_LIM"/>
</dbReference>
<dbReference type="PANTHER" id="PTHR24215">
    <property type="entry name" value="RHO-GTPASE-ACTIVATING PROTEIN LRG1"/>
    <property type="match status" value="1"/>
</dbReference>
<dbReference type="SMART" id="SM00132">
    <property type="entry name" value="LIM"/>
    <property type="match status" value="2"/>
</dbReference>
<feature type="compositionally biased region" description="Polar residues" evidence="8">
    <location>
        <begin position="104"/>
        <end position="115"/>
    </location>
</feature>
<proteinExistence type="predicted"/>
<sequence length="324" mass="35448">MFIHLNHPRSASNNLKTRSFTQTRHNYCPVCLKSVFAAEQALGPAAIPYHKTCLRCTLCRKLLDQSNLLEHAYHPYCKICHSKNFGTKGVGYGNAVVPEYSPRSPCNPSSTSTPHTLPATLLLSTSHPPFEDSYCPSPPSIDSSRPKNLSVSLNPPSPQPPIHQQNSISPSELSSLHIYIKSPPTPSSQPLEEENLLQERGELSSTPLSSAPQPKKTSLTPPTKPSKPAFSVTAAQAAFSLDGPQRCPACTQTVYHAEQVLAIGKKWHKRCLRCTSCARALDSNLAERAGKPYCPKCYDQLFGAAANGFVLVSFPLSLSYSWHR</sequence>
<feature type="compositionally biased region" description="Polar residues" evidence="8">
    <location>
        <begin position="140"/>
        <end position="154"/>
    </location>
</feature>
<dbReference type="CDD" id="cd09326">
    <property type="entry name" value="LIM_CRP_like"/>
    <property type="match status" value="2"/>
</dbReference>
<keyword evidence="6" id="KW-0539">Nucleus</keyword>
<feature type="domain" description="LIM zinc-binding" evidence="9">
    <location>
        <begin position="245"/>
        <end position="304"/>
    </location>
</feature>
<evidence type="ECO:0000256" key="8">
    <source>
        <dbReference type="SAM" id="MobiDB-lite"/>
    </source>
</evidence>
<dbReference type="Pfam" id="PF00412">
    <property type="entry name" value="LIM"/>
    <property type="match status" value="2"/>
</dbReference>
<comment type="caution">
    <text evidence="10">The sequence shown here is derived from an EMBL/GenBank/DDBJ whole genome shotgun (WGS) entry which is preliminary data.</text>
</comment>
<dbReference type="GO" id="GO:0005737">
    <property type="term" value="C:cytoplasm"/>
    <property type="evidence" value="ECO:0007669"/>
    <property type="project" value="TreeGrafter"/>
</dbReference>
<dbReference type="VEuPathDB" id="FungiDB:VP01_1006g3"/>
<protein>
    <recommendedName>
        <fullName evidence="9">LIM zinc-binding domain-containing protein</fullName>
    </recommendedName>
</protein>
<keyword evidence="3" id="KW-0677">Repeat</keyword>
<evidence type="ECO:0000256" key="2">
    <source>
        <dbReference type="ARBA" id="ARBA00022723"/>
    </source>
</evidence>
<dbReference type="EMBL" id="LAVV01000077">
    <property type="protein sequence ID" value="KNZ64655.1"/>
    <property type="molecule type" value="Genomic_DNA"/>
</dbReference>
<comment type="subcellular location">
    <subcellularLocation>
        <location evidence="1">Nucleus</location>
    </subcellularLocation>
</comment>
<accession>A0A0L6VWK3</accession>
<evidence type="ECO:0000256" key="4">
    <source>
        <dbReference type="ARBA" id="ARBA00022833"/>
    </source>
</evidence>
<evidence type="ECO:0000256" key="3">
    <source>
        <dbReference type="ARBA" id="ARBA00022737"/>
    </source>
</evidence>
<keyword evidence="11" id="KW-1185">Reference proteome</keyword>
<evidence type="ECO:0000313" key="11">
    <source>
        <dbReference type="Proteomes" id="UP000037035"/>
    </source>
</evidence>
<dbReference type="Proteomes" id="UP000037035">
    <property type="component" value="Unassembled WGS sequence"/>
</dbReference>
<feature type="region of interest" description="Disordered" evidence="8">
    <location>
        <begin position="103"/>
        <end position="169"/>
    </location>
</feature>
<evidence type="ECO:0000313" key="10">
    <source>
        <dbReference type="EMBL" id="KNZ64655.1"/>
    </source>
</evidence>
<dbReference type="SUPFAM" id="SSF57716">
    <property type="entry name" value="Glucocorticoid receptor-like (DNA-binding domain)"/>
    <property type="match status" value="3"/>
</dbReference>
<dbReference type="AlphaFoldDB" id="A0A0L6VWK3"/>
<keyword evidence="2 7" id="KW-0479">Metal-binding</keyword>
<dbReference type="GO" id="GO:0005634">
    <property type="term" value="C:nucleus"/>
    <property type="evidence" value="ECO:0007669"/>
    <property type="project" value="UniProtKB-SubCell"/>
</dbReference>
<dbReference type="STRING" id="27349.A0A0L6VWK3"/>
<keyword evidence="5 7" id="KW-0440">LIM domain</keyword>
<evidence type="ECO:0000259" key="9">
    <source>
        <dbReference type="PROSITE" id="PS50023"/>
    </source>
</evidence>
<dbReference type="FunFam" id="2.10.110.10:FF:000145">
    <property type="entry name" value="Cysteine and glycine-rich protein"/>
    <property type="match status" value="1"/>
</dbReference>
<feature type="region of interest" description="Disordered" evidence="8">
    <location>
        <begin position="198"/>
        <end position="228"/>
    </location>
</feature>
<dbReference type="PROSITE" id="PS50023">
    <property type="entry name" value="LIM_DOMAIN_2"/>
    <property type="match status" value="2"/>
</dbReference>
<gene>
    <name evidence="10" type="ORF">VP01_1006g3</name>
</gene>
<dbReference type="Gene3D" id="2.10.110.10">
    <property type="entry name" value="Cysteine Rich Protein"/>
    <property type="match status" value="2"/>
</dbReference>
<name>A0A0L6VWK3_9BASI</name>